<comment type="caution">
    <text evidence="1">The sequence shown here is derived from an EMBL/GenBank/DDBJ whole genome shotgun (WGS) entry which is preliminary data.</text>
</comment>
<dbReference type="Proteomes" id="UP000815325">
    <property type="component" value="Unassembled WGS sequence"/>
</dbReference>
<proteinExistence type="predicted"/>
<feature type="non-terminal residue" evidence="1">
    <location>
        <position position="138"/>
    </location>
</feature>
<organism evidence="1 2">
    <name type="scientific">Dunaliella salina</name>
    <name type="common">Green alga</name>
    <name type="synonym">Protococcus salinus</name>
    <dbReference type="NCBI Taxonomy" id="3046"/>
    <lineage>
        <taxon>Eukaryota</taxon>
        <taxon>Viridiplantae</taxon>
        <taxon>Chlorophyta</taxon>
        <taxon>core chlorophytes</taxon>
        <taxon>Chlorophyceae</taxon>
        <taxon>CS clade</taxon>
        <taxon>Chlamydomonadales</taxon>
        <taxon>Dunaliellaceae</taxon>
        <taxon>Dunaliella</taxon>
    </lineage>
</organism>
<accession>A0ABQ7GCJ8</accession>
<evidence type="ECO:0000313" key="2">
    <source>
        <dbReference type="Proteomes" id="UP000815325"/>
    </source>
</evidence>
<sequence length="138" mass="14512">AGSEFVTDDTDTCPYPHAFGDSTCPTGPSFVVRLESHFAARTIIVETLQATDGRDFDTVLLVSPSCSSVDIIASDDDGGSGLLSKLTLQVDAYQDVFIAVNGYFDGCGLMRAKLVVLPSPPLPSPFPLPLPPPSPLSP</sequence>
<reference evidence="1" key="1">
    <citation type="submission" date="2017-08" db="EMBL/GenBank/DDBJ databases">
        <authorList>
            <person name="Polle J.E."/>
            <person name="Barry K."/>
            <person name="Cushman J."/>
            <person name="Schmutz J."/>
            <person name="Tran D."/>
            <person name="Hathwaick L.T."/>
            <person name="Yim W.C."/>
            <person name="Jenkins J."/>
            <person name="Mckie-Krisberg Z.M."/>
            <person name="Prochnik S."/>
            <person name="Lindquist E."/>
            <person name="Dockter R.B."/>
            <person name="Adam C."/>
            <person name="Molina H."/>
            <person name="Bunkerborg J."/>
            <person name="Jin E."/>
            <person name="Buchheim M."/>
            <person name="Magnuson J."/>
        </authorList>
    </citation>
    <scope>NUCLEOTIDE SEQUENCE</scope>
    <source>
        <strain evidence="1">CCAP 19/18</strain>
    </source>
</reference>
<keyword evidence="2" id="KW-1185">Reference proteome</keyword>
<evidence type="ECO:0000313" key="1">
    <source>
        <dbReference type="EMBL" id="KAF5832336.1"/>
    </source>
</evidence>
<protein>
    <submittedName>
        <fullName evidence="1">Uncharacterized protein</fullName>
    </submittedName>
</protein>
<gene>
    <name evidence="1" type="ORF">DUNSADRAFT_11778</name>
</gene>
<name>A0ABQ7GCJ8_DUNSA</name>
<dbReference type="EMBL" id="MU069880">
    <property type="protein sequence ID" value="KAF5832336.1"/>
    <property type="molecule type" value="Genomic_DNA"/>
</dbReference>
<feature type="non-terminal residue" evidence="1">
    <location>
        <position position="1"/>
    </location>
</feature>